<reference evidence="1 2" key="1">
    <citation type="submission" date="2023-10" db="EMBL/GenBank/DDBJ databases">
        <authorList>
            <person name="Maclean D."/>
            <person name="Macfadyen A."/>
        </authorList>
    </citation>
    <scope>NUCLEOTIDE SEQUENCE [LARGE SCALE GENOMIC DNA]</scope>
</reference>
<evidence type="ECO:0000313" key="1">
    <source>
        <dbReference type="EMBL" id="CAK0786997.1"/>
    </source>
</evidence>
<dbReference type="Proteomes" id="UP001314263">
    <property type="component" value="Unassembled WGS sequence"/>
</dbReference>
<gene>
    <name evidence="1" type="ORF">CVIRNUC_010213</name>
</gene>
<comment type="caution">
    <text evidence="1">The sequence shown here is derived from an EMBL/GenBank/DDBJ whole genome shotgun (WGS) entry which is preliminary data.</text>
</comment>
<dbReference type="AlphaFoldDB" id="A0AAV1IJZ6"/>
<protein>
    <submittedName>
        <fullName evidence="1">Uncharacterized protein</fullName>
    </submittedName>
</protein>
<dbReference type="EMBL" id="CAUYUE010000016">
    <property type="protein sequence ID" value="CAK0786997.1"/>
    <property type="molecule type" value="Genomic_DNA"/>
</dbReference>
<evidence type="ECO:0000313" key="2">
    <source>
        <dbReference type="Proteomes" id="UP001314263"/>
    </source>
</evidence>
<name>A0AAV1IJZ6_9CHLO</name>
<accession>A0AAV1IJZ6</accession>
<proteinExistence type="predicted"/>
<sequence>MQGVLFLGDICPVLSGQRPSSVSAEGKNACQWRQVSWLLPQQHLHGQKRNRRGFAVELPERILEVGIPECVAAPHNLLPWRVQGQCASSGVQGCTDVRSCIVMDI</sequence>
<keyword evidence="2" id="KW-1185">Reference proteome</keyword>
<organism evidence="1 2">
    <name type="scientific">Coccomyxa viridis</name>
    <dbReference type="NCBI Taxonomy" id="1274662"/>
    <lineage>
        <taxon>Eukaryota</taxon>
        <taxon>Viridiplantae</taxon>
        <taxon>Chlorophyta</taxon>
        <taxon>core chlorophytes</taxon>
        <taxon>Trebouxiophyceae</taxon>
        <taxon>Trebouxiophyceae incertae sedis</taxon>
        <taxon>Coccomyxaceae</taxon>
        <taxon>Coccomyxa</taxon>
    </lineage>
</organism>